<dbReference type="AlphaFoldDB" id="A0A9P0M554"/>
<gene>
    <name evidence="1" type="ORF">ACAOBT_LOCUS28842</name>
</gene>
<keyword evidence="2" id="KW-1185">Reference proteome</keyword>
<name>A0A9P0M554_ACAOB</name>
<protein>
    <submittedName>
        <fullName evidence="1">Uncharacterized protein</fullName>
    </submittedName>
</protein>
<proteinExistence type="predicted"/>
<evidence type="ECO:0000313" key="1">
    <source>
        <dbReference type="EMBL" id="CAH2005989.1"/>
    </source>
</evidence>
<evidence type="ECO:0000313" key="2">
    <source>
        <dbReference type="Proteomes" id="UP001152888"/>
    </source>
</evidence>
<sequence>MRSKGQHITTSALNEEVKKRYIYNASIESLRFFLQERR</sequence>
<dbReference type="Proteomes" id="UP001152888">
    <property type="component" value="Unassembled WGS sequence"/>
</dbReference>
<organism evidence="1 2">
    <name type="scientific">Acanthoscelides obtectus</name>
    <name type="common">Bean weevil</name>
    <name type="synonym">Bruchus obtectus</name>
    <dbReference type="NCBI Taxonomy" id="200917"/>
    <lineage>
        <taxon>Eukaryota</taxon>
        <taxon>Metazoa</taxon>
        <taxon>Ecdysozoa</taxon>
        <taxon>Arthropoda</taxon>
        <taxon>Hexapoda</taxon>
        <taxon>Insecta</taxon>
        <taxon>Pterygota</taxon>
        <taxon>Neoptera</taxon>
        <taxon>Endopterygota</taxon>
        <taxon>Coleoptera</taxon>
        <taxon>Polyphaga</taxon>
        <taxon>Cucujiformia</taxon>
        <taxon>Chrysomeloidea</taxon>
        <taxon>Chrysomelidae</taxon>
        <taxon>Bruchinae</taxon>
        <taxon>Bruchini</taxon>
        <taxon>Acanthoscelides</taxon>
    </lineage>
</organism>
<dbReference type="EMBL" id="CAKOFQ010007664">
    <property type="protein sequence ID" value="CAH2005989.1"/>
    <property type="molecule type" value="Genomic_DNA"/>
</dbReference>
<reference evidence="1" key="1">
    <citation type="submission" date="2022-03" db="EMBL/GenBank/DDBJ databases">
        <authorList>
            <person name="Sayadi A."/>
        </authorList>
    </citation>
    <scope>NUCLEOTIDE SEQUENCE</scope>
</reference>
<accession>A0A9P0M554</accession>
<comment type="caution">
    <text evidence="1">The sequence shown here is derived from an EMBL/GenBank/DDBJ whole genome shotgun (WGS) entry which is preliminary data.</text>
</comment>